<dbReference type="PANTHER" id="PTHR33525">
    <property type="match status" value="1"/>
</dbReference>
<dbReference type="CDD" id="cd00077">
    <property type="entry name" value="HDc"/>
    <property type="match status" value="1"/>
</dbReference>
<feature type="compositionally biased region" description="Basic and acidic residues" evidence="4">
    <location>
        <begin position="454"/>
        <end position="467"/>
    </location>
</feature>
<keyword evidence="1 3" id="KW-0145">Chemotaxis</keyword>
<evidence type="ECO:0000256" key="1">
    <source>
        <dbReference type="ARBA" id="ARBA00022500"/>
    </source>
</evidence>
<comment type="function">
    <text evidence="3">Probably deamidates glutamine residues to glutamate on methyl-accepting chemotaxis receptors (MCPs), playing an important role in chemotaxis.</text>
</comment>
<dbReference type="InterPro" id="IPR005659">
    <property type="entry name" value="Chemorcpt_Glu_NH3ase_CheD"/>
</dbReference>
<sequence>MNTRRYHVSAGTFQTSTRQPLLLQAYLGTCVGLAIHCRDTGCGGILHLLLPEPIVKTNVTNPEKYAATGVPLFLDALMAMGARPESMAATLAGGALVGPLSSQDLSLDIGGRTAETTLDILKKRGIEIAQSETGGFFTCCLSLDTAVGQCTIEPVGQSKHVPLADIKIPQTEEILASMAGLRPIPQVALKVLRLIEDQGYSIDRVAEEIRQDQVITARTLGLANSALFSKKRTIETLDHALVYLGQEQMVKLVLLAAVESYFEQSGMGYSLCKGGLYHHALGCARLAEVLAARTGRAEPHMAYTAGLLHDIGKVVLDQYVAAAYPLFYRQALVKQNDMRTVERQTLGIDHTEAGHLLARQWSLPDSLAHVIRYHHHPDRESACQPLSIIVYLADLLLSRFRVGLELERLDTRTLQTQLAAIDLEMENFADLVDLIPGSVLEANPAEWTPPAGNHNEKDKHQGREAHQ</sequence>
<proteinExistence type="inferred from homology"/>
<evidence type="ECO:0000259" key="5">
    <source>
        <dbReference type="PROSITE" id="PS51833"/>
    </source>
</evidence>
<accession>A0AA41UID1</accession>
<dbReference type="PROSITE" id="PS51833">
    <property type="entry name" value="HDOD"/>
    <property type="match status" value="1"/>
</dbReference>
<dbReference type="Proteomes" id="UP001165427">
    <property type="component" value="Unassembled WGS sequence"/>
</dbReference>
<dbReference type="EC" id="3.5.1.44" evidence="3"/>
<feature type="domain" description="HDOD" evidence="5">
    <location>
        <begin position="181"/>
        <end position="377"/>
    </location>
</feature>
<comment type="catalytic activity">
    <reaction evidence="3">
        <text>L-glutaminyl-[protein] + H2O = L-glutamyl-[protein] + NH4(+)</text>
        <dbReference type="Rhea" id="RHEA:16441"/>
        <dbReference type="Rhea" id="RHEA-COMP:10207"/>
        <dbReference type="Rhea" id="RHEA-COMP:10208"/>
        <dbReference type="ChEBI" id="CHEBI:15377"/>
        <dbReference type="ChEBI" id="CHEBI:28938"/>
        <dbReference type="ChEBI" id="CHEBI:29973"/>
        <dbReference type="ChEBI" id="CHEBI:30011"/>
        <dbReference type="EC" id="3.5.1.44"/>
    </reaction>
</comment>
<evidence type="ECO:0000313" key="6">
    <source>
        <dbReference type="EMBL" id="MCJ8500655.1"/>
    </source>
</evidence>
<dbReference type="SMART" id="SM00471">
    <property type="entry name" value="HDc"/>
    <property type="match status" value="1"/>
</dbReference>
<dbReference type="HAMAP" id="MF_01440">
    <property type="entry name" value="CheD"/>
    <property type="match status" value="1"/>
</dbReference>
<dbReference type="Gene3D" id="3.30.1330.200">
    <property type="match status" value="1"/>
</dbReference>
<dbReference type="SUPFAM" id="SSF109604">
    <property type="entry name" value="HD-domain/PDEase-like"/>
    <property type="match status" value="1"/>
</dbReference>
<dbReference type="GO" id="GO:0006935">
    <property type="term" value="P:chemotaxis"/>
    <property type="evidence" value="ECO:0007669"/>
    <property type="project" value="UniProtKB-UniRule"/>
</dbReference>
<protein>
    <recommendedName>
        <fullName evidence="3">Probable chemoreceptor glutamine deamidase CheD</fullName>
        <ecNumber evidence="3">3.5.1.44</ecNumber>
    </recommendedName>
</protein>
<evidence type="ECO:0000313" key="7">
    <source>
        <dbReference type="Proteomes" id="UP001165427"/>
    </source>
</evidence>
<comment type="caution">
    <text evidence="6">The sequence shown here is derived from an EMBL/GenBank/DDBJ whole genome shotgun (WGS) entry which is preliminary data.</text>
</comment>
<dbReference type="Gene3D" id="1.10.3210.10">
    <property type="entry name" value="Hypothetical protein af1432"/>
    <property type="match status" value="1"/>
</dbReference>
<reference evidence="6" key="1">
    <citation type="submission" date="2022-04" db="EMBL/GenBank/DDBJ databases">
        <title>Desulfatitalea alkaliphila sp. nov., a novel anaerobic sulfate-reducing bacterium isolated from terrestrial mud volcano, Taman Peninsula, Russia.</title>
        <authorList>
            <person name="Khomyakova M.A."/>
            <person name="Merkel A.Y."/>
            <person name="Slobodkin A.I."/>
        </authorList>
    </citation>
    <scope>NUCLEOTIDE SEQUENCE</scope>
    <source>
        <strain evidence="6">M08but</strain>
    </source>
</reference>
<dbReference type="PANTHER" id="PTHR33525:SF3">
    <property type="entry name" value="RIBONUCLEASE Y"/>
    <property type="match status" value="1"/>
</dbReference>
<dbReference type="InterPro" id="IPR052340">
    <property type="entry name" value="RNase_Y/CdgJ"/>
</dbReference>
<keyword evidence="7" id="KW-1185">Reference proteome</keyword>
<dbReference type="CDD" id="cd16352">
    <property type="entry name" value="CheD"/>
    <property type="match status" value="1"/>
</dbReference>
<dbReference type="Pfam" id="PF03975">
    <property type="entry name" value="CheD"/>
    <property type="match status" value="1"/>
</dbReference>
<gene>
    <name evidence="3" type="primary">cheD</name>
    <name evidence="6" type="ORF">MRX98_08735</name>
</gene>
<dbReference type="SUPFAM" id="SSF64438">
    <property type="entry name" value="CNF1/YfiH-like putative cysteine hydrolases"/>
    <property type="match status" value="1"/>
</dbReference>
<dbReference type="InterPro" id="IPR003607">
    <property type="entry name" value="HD/PDEase_dom"/>
</dbReference>
<evidence type="ECO:0000256" key="4">
    <source>
        <dbReference type="SAM" id="MobiDB-lite"/>
    </source>
</evidence>
<dbReference type="AlphaFoldDB" id="A0AA41UID1"/>
<dbReference type="InterPro" id="IPR013976">
    <property type="entry name" value="HDOD"/>
</dbReference>
<organism evidence="6 7">
    <name type="scientific">Desulfatitalea alkaliphila</name>
    <dbReference type="NCBI Taxonomy" id="2929485"/>
    <lineage>
        <taxon>Bacteria</taxon>
        <taxon>Pseudomonadati</taxon>
        <taxon>Thermodesulfobacteriota</taxon>
        <taxon>Desulfobacteria</taxon>
        <taxon>Desulfobacterales</taxon>
        <taxon>Desulfosarcinaceae</taxon>
        <taxon>Desulfatitalea</taxon>
    </lineage>
</organism>
<evidence type="ECO:0000256" key="2">
    <source>
        <dbReference type="ARBA" id="ARBA00022801"/>
    </source>
</evidence>
<comment type="similarity">
    <text evidence="3">Belongs to the CheD family.</text>
</comment>
<keyword evidence="2 3" id="KW-0378">Hydrolase</keyword>
<dbReference type="InterPro" id="IPR011324">
    <property type="entry name" value="Cytotoxic_necrot_fac-like_cat"/>
</dbReference>
<feature type="region of interest" description="Disordered" evidence="4">
    <location>
        <begin position="443"/>
        <end position="467"/>
    </location>
</feature>
<dbReference type="RefSeq" id="WP_246905706.1">
    <property type="nucleotide sequence ID" value="NZ_JALJRB010000007.1"/>
</dbReference>
<dbReference type="InterPro" id="IPR038592">
    <property type="entry name" value="CheD-like_sf"/>
</dbReference>
<dbReference type="InterPro" id="IPR006675">
    <property type="entry name" value="HDIG_dom"/>
</dbReference>
<evidence type="ECO:0000256" key="3">
    <source>
        <dbReference type="HAMAP-Rule" id="MF_01440"/>
    </source>
</evidence>
<name>A0AA41UID1_9BACT</name>
<dbReference type="GO" id="GO:0050568">
    <property type="term" value="F:protein-glutamine glutaminase activity"/>
    <property type="evidence" value="ECO:0007669"/>
    <property type="project" value="UniProtKB-UniRule"/>
</dbReference>
<dbReference type="EMBL" id="JALJRB010000007">
    <property type="protein sequence ID" value="MCJ8500655.1"/>
    <property type="molecule type" value="Genomic_DNA"/>
</dbReference>
<dbReference type="NCBIfam" id="TIGR00277">
    <property type="entry name" value="HDIG"/>
    <property type="match status" value="1"/>
</dbReference>
<dbReference type="Pfam" id="PF08668">
    <property type="entry name" value="HDOD"/>
    <property type="match status" value="1"/>
</dbReference>